<dbReference type="PANTHER" id="PTHR32328:SF0">
    <property type="entry name" value="L-SERYL-TRNA(SEC) SELENIUM TRANSFERASE"/>
    <property type="match status" value="1"/>
</dbReference>
<dbReference type="InterPro" id="IPR000192">
    <property type="entry name" value="Aminotrans_V_dom"/>
</dbReference>
<dbReference type="SUPFAM" id="SSF53383">
    <property type="entry name" value="PLP-dependent transferases"/>
    <property type="match status" value="1"/>
</dbReference>
<dbReference type="Pfam" id="PF00266">
    <property type="entry name" value="Aminotran_5"/>
    <property type="match status" value="1"/>
</dbReference>
<evidence type="ECO:0000313" key="5">
    <source>
        <dbReference type="Proteomes" id="UP001501508"/>
    </source>
</evidence>
<accession>A0ABP8LRL4</accession>
<name>A0ABP8LRL4_9BACT</name>
<dbReference type="EMBL" id="BAABEY010000009">
    <property type="protein sequence ID" value="GAA4433769.1"/>
    <property type="molecule type" value="Genomic_DNA"/>
</dbReference>
<sequence length="399" mass="43385">MKRRDILKGVVALPAIGGVNIAGTAPVVPPRDYFQELGLRTFINAAGNYTTMTASLMPPEVMSAIQSASQRYAMLDDVQDKVGQKIAELCKAEAAMVTAGCWSALVLGMAGVLTGTDGKKVAALPFPEQAGMKSEVILQKTHANGYHLALANAGIRFVFVETVEEVEKAISNKTAMLWFLNREGPAGKIGDKEWVQLGKKHGIPTMIDIAADVPPVENLWKFNEMGFDLVCISGGKALLGPQSTGILMGKKDLIAAARLSAPPRSGIGRGQKVNKEEMIGLYAAVERYVKRDHAKDWKTWENSIAHIKRTLAPLKGVQMEDILPPIANHTPSLKIGWDPAVVKITREEMGEKLRNGSPSIETIAWEDPNSIRITVFMLQAGQEQIVAKRIREELVRASS</sequence>
<proteinExistence type="predicted"/>
<dbReference type="RefSeq" id="WP_345026738.1">
    <property type="nucleotide sequence ID" value="NZ_BAABEY010000009.1"/>
</dbReference>
<dbReference type="Gene3D" id="3.40.640.10">
    <property type="entry name" value="Type I PLP-dependent aspartate aminotransferase-like (Major domain)"/>
    <property type="match status" value="1"/>
</dbReference>
<organism evidence="4 5">
    <name type="scientific">Ravibacter arvi</name>
    <dbReference type="NCBI Taxonomy" id="2051041"/>
    <lineage>
        <taxon>Bacteria</taxon>
        <taxon>Pseudomonadati</taxon>
        <taxon>Bacteroidota</taxon>
        <taxon>Cytophagia</taxon>
        <taxon>Cytophagales</taxon>
        <taxon>Spirosomataceae</taxon>
        <taxon>Ravibacter</taxon>
    </lineage>
</organism>
<dbReference type="InterPro" id="IPR015424">
    <property type="entry name" value="PyrdxlP-dep_Trfase"/>
</dbReference>
<evidence type="ECO:0000259" key="3">
    <source>
        <dbReference type="Pfam" id="PF00266"/>
    </source>
</evidence>
<dbReference type="InterPro" id="IPR015421">
    <property type="entry name" value="PyrdxlP-dep_Trfase_major"/>
</dbReference>
<evidence type="ECO:0000313" key="4">
    <source>
        <dbReference type="EMBL" id="GAA4433769.1"/>
    </source>
</evidence>
<evidence type="ECO:0000256" key="2">
    <source>
        <dbReference type="ARBA" id="ARBA00022898"/>
    </source>
</evidence>
<keyword evidence="5" id="KW-1185">Reference proteome</keyword>
<dbReference type="PANTHER" id="PTHR32328">
    <property type="entry name" value="L-SERYL-TRNA(SEC) SELENIUM TRANSFERASE"/>
    <property type="match status" value="1"/>
</dbReference>
<feature type="domain" description="Aminotransferase class V" evidence="3">
    <location>
        <begin position="162"/>
        <end position="257"/>
    </location>
</feature>
<reference evidence="5" key="1">
    <citation type="journal article" date="2019" name="Int. J. Syst. Evol. Microbiol.">
        <title>The Global Catalogue of Microorganisms (GCM) 10K type strain sequencing project: providing services to taxonomists for standard genome sequencing and annotation.</title>
        <authorList>
            <consortium name="The Broad Institute Genomics Platform"/>
            <consortium name="The Broad Institute Genome Sequencing Center for Infectious Disease"/>
            <person name="Wu L."/>
            <person name="Ma J."/>
        </authorList>
    </citation>
    <scope>NUCLEOTIDE SEQUENCE [LARGE SCALE GENOMIC DNA]</scope>
    <source>
        <strain evidence="5">JCM 31920</strain>
    </source>
</reference>
<comment type="caution">
    <text evidence="4">The sequence shown here is derived from an EMBL/GenBank/DDBJ whole genome shotgun (WGS) entry which is preliminary data.</text>
</comment>
<protein>
    <recommendedName>
        <fullName evidence="3">Aminotransferase class V domain-containing protein</fullName>
    </recommendedName>
</protein>
<keyword evidence="2" id="KW-0663">Pyridoxal phosphate</keyword>
<comment type="cofactor">
    <cofactor evidence="1">
        <name>pyridoxal 5'-phosphate</name>
        <dbReference type="ChEBI" id="CHEBI:597326"/>
    </cofactor>
</comment>
<evidence type="ECO:0000256" key="1">
    <source>
        <dbReference type="ARBA" id="ARBA00001933"/>
    </source>
</evidence>
<dbReference type="Proteomes" id="UP001501508">
    <property type="component" value="Unassembled WGS sequence"/>
</dbReference>
<gene>
    <name evidence="4" type="ORF">GCM10023091_07720</name>
</gene>